<comment type="subcellular location">
    <subcellularLocation>
        <location evidence="1">Cytoplasm</location>
        <location evidence="1">Cytoskeleton</location>
        <location evidence="1">Microtubule organizing center</location>
        <location evidence="1">Centrosome</location>
        <location evidence="1">Centriole</location>
    </subcellularLocation>
</comment>
<evidence type="ECO:0000313" key="7">
    <source>
        <dbReference type="Proteomes" id="UP001158576"/>
    </source>
</evidence>
<evidence type="ECO:0000256" key="1">
    <source>
        <dbReference type="ARBA" id="ARBA00004114"/>
    </source>
</evidence>
<evidence type="ECO:0000256" key="3">
    <source>
        <dbReference type="ARBA" id="ARBA00023212"/>
    </source>
</evidence>
<gene>
    <name evidence="6" type="ORF">OKIOD_LOCUS5300</name>
</gene>
<evidence type="ECO:0000256" key="5">
    <source>
        <dbReference type="SAM" id="Coils"/>
    </source>
</evidence>
<proteinExistence type="inferred from homology"/>
<sequence>MGVEEKYNAVRSRLDAFGYKAPLGIDSIPLVERLFADLVHTTESLKKARMKPLPLHETQPTVTTSSFEETVEPFRQDNSRLMSENNELHKNIVSIKDKLVETSANFQQRGRKLQNENSDLRFLNTQYLMKIKQLEKEGYAKSEKLRKLQEASATAIVTETGKKSSTTTRRQRITLDNTLPFSEFKATPIPAANDLYVADVLKIAEQRCNALEGECAKLRDAKKESDDRLKYLRKQKELTETENERLRRQLSGGRPEAAITIDAAAKQSEKVISQLTLQLELAQEAQIEAEESAESLNLEIESLRSKNDKLRAEVNEIGQMATALEKERQLAVAKADNNSTLVEKQTLERKIRGLEDELTEMSAKLGRESENSERLQRLLSDIEPGEDIVALRKERDFYQDAYRTISARNGGLGDEVVTPERVEAIVLERDAARKEVITLQRQYAEVAANVKVLQQERDRLELSFAESNNELATLRREVITNSPSKGRKAPGQSSDEAILKRLQQERDRAVNDLRKLECERDTLLEQVKINRENKIIDTVTLEQSVEDLENRARLLENERRELLMAQSAMKSKLEEAQADAYRLKNANEYLKAEAEKVRCDLDEVHLLRSQADSTNREMMRVRSKLQSEFDAEVEKNNALEGRMQVLVSNNTDLSQENAKLRNTVTTLDREKDALTIALDEKSERLVKLEKSAKTSEHSSGEQKTLIANLKQEIELLHDQVDDLERKLSQARKQLEEKRSIESDLIASRENASREKRQLAEKVDLLVGENEALTKELGIAVEQRDDYKSKIETDDEKINGIEVQLTHSRRELTVFNDKIAELEATNQKLTTDLSTVISEYEAMSRHLENTENEKTQLSQKAIELENEIVEHLHASKVNEGNIGELSSNVRQLEELLQHKTDECTALQSALEGSRDLNAKLQSTSDNTTREIALHLEHITEKEAVAEDLRETIAGLKRQLGSAEDTVRTLEQTIRTLREQQYANELLKSELEADRDVQIEKAKIAAARSDAADEDRIELRSKVADADQEIESLKRQITDLKFQSEKTNQKLRRLQGQVQNQSL</sequence>
<dbReference type="Proteomes" id="UP001158576">
    <property type="component" value="Chromosome XSR"/>
</dbReference>
<dbReference type="Gene3D" id="1.10.287.1490">
    <property type="match status" value="1"/>
</dbReference>
<reference evidence="6 7" key="1">
    <citation type="submission" date="2021-04" db="EMBL/GenBank/DDBJ databases">
        <authorList>
            <person name="Bliznina A."/>
        </authorList>
    </citation>
    <scope>NUCLEOTIDE SEQUENCE [LARGE SCALE GENOMIC DNA]</scope>
</reference>
<accession>A0ABN7SCV7</accession>
<dbReference type="PANTHER" id="PTHR20544:SF0">
    <property type="entry name" value="NUCLEOPROTEIN TPR_MLP1 DOMAIN-CONTAINING PROTEIN"/>
    <property type="match status" value="1"/>
</dbReference>
<feature type="coiled-coil region" evidence="5">
    <location>
        <begin position="201"/>
        <end position="371"/>
    </location>
</feature>
<dbReference type="EMBL" id="OU015569">
    <property type="protein sequence ID" value="CAG5094648.1"/>
    <property type="molecule type" value="Genomic_DNA"/>
</dbReference>
<protein>
    <submittedName>
        <fullName evidence="6">Oidioi.mRNA.OKI2018_I69.XSR.g13742.t1.cds</fullName>
    </submittedName>
</protein>
<dbReference type="InterPro" id="IPR051877">
    <property type="entry name" value="Centriole_BasalBody_StrucProt"/>
</dbReference>
<keyword evidence="7" id="KW-1185">Reference proteome</keyword>
<name>A0ABN7SCV7_OIKDI</name>
<feature type="coiled-coil region" evidence="5">
    <location>
        <begin position="1014"/>
        <end position="1048"/>
    </location>
</feature>
<evidence type="ECO:0000313" key="6">
    <source>
        <dbReference type="EMBL" id="CAG5094648.1"/>
    </source>
</evidence>
<comment type="similarity">
    <text evidence="4">Belongs to the CEP135/TSGA10 family.</text>
</comment>
<dbReference type="CDD" id="cd22292">
    <property type="entry name" value="cc_Cep135_MBD"/>
    <property type="match status" value="1"/>
</dbReference>
<feature type="coiled-coil region" evidence="5">
    <location>
        <begin position="811"/>
        <end position="908"/>
    </location>
</feature>
<dbReference type="PANTHER" id="PTHR20544">
    <property type="entry name" value="CENTROSOMAL PROTEIN CEP135"/>
    <property type="match status" value="1"/>
</dbReference>
<keyword evidence="2" id="KW-0963">Cytoplasm</keyword>
<keyword evidence="5" id="KW-0175">Coiled coil</keyword>
<feature type="coiled-coil region" evidence="5">
    <location>
        <begin position="937"/>
        <end position="978"/>
    </location>
</feature>
<feature type="coiled-coil region" evidence="5">
    <location>
        <begin position="429"/>
        <end position="593"/>
    </location>
</feature>
<feature type="coiled-coil region" evidence="5">
    <location>
        <begin position="643"/>
        <end position="775"/>
    </location>
</feature>
<evidence type="ECO:0000256" key="4">
    <source>
        <dbReference type="ARBA" id="ARBA00038123"/>
    </source>
</evidence>
<organism evidence="6 7">
    <name type="scientific">Oikopleura dioica</name>
    <name type="common">Tunicate</name>
    <dbReference type="NCBI Taxonomy" id="34765"/>
    <lineage>
        <taxon>Eukaryota</taxon>
        <taxon>Metazoa</taxon>
        <taxon>Chordata</taxon>
        <taxon>Tunicata</taxon>
        <taxon>Appendicularia</taxon>
        <taxon>Copelata</taxon>
        <taxon>Oikopleuridae</taxon>
        <taxon>Oikopleura</taxon>
    </lineage>
</organism>
<evidence type="ECO:0000256" key="2">
    <source>
        <dbReference type="ARBA" id="ARBA00022490"/>
    </source>
</evidence>
<keyword evidence="3" id="KW-0206">Cytoskeleton</keyword>